<dbReference type="EMBL" id="BJXB01000021">
    <property type="protein sequence ID" value="GEM48462.1"/>
    <property type="molecule type" value="Genomic_DNA"/>
</dbReference>
<gene>
    <name evidence="2" type="ORF">DC3_40970</name>
</gene>
<evidence type="ECO:0000256" key="1">
    <source>
        <dbReference type="SAM" id="SignalP"/>
    </source>
</evidence>
<comment type="caution">
    <text evidence="2">The sequence shown here is derived from an EMBL/GenBank/DDBJ whole genome shotgun (WGS) entry which is preliminary data.</text>
</comment>
<keyword evidence="1" id="KW-0732">Signal</keyword>
<dbReference type="RefSeq" id="WP_222594808.1">
    <property type="nucleotide sequence ID" value="NZ_BJXB01000021.1"/>
</dbReference>
<feature type="chain" id="PRO_5022174701" evidence="1">
    <location>
        <begin position="18"/>
        <end position="162"/>
    </location>
</feature>
<feature type="signal peptide" evidence="1">
    <location>
        <begin position="1"/>
        <end position="17"/>
    </location>
</feature>
<keyword evidence="3" id="KW-1185">Reference proteome</keyword>
<proteinExistence type="predicted"/>
<protein>
    <submittedName>
        <fullName evidence="2">Uncharacterized protein</fullName>
    </submittedName>
</protein>
<sequence>MKKLLLCATLLLGLAVAQDHSGMDHSSMGQAPGMPTFTDEQKAEMAKVARRWGLPEDTVKVSDCVPTMGEHWVRLQDFPLGPIYGFMNGKMVFVEIMPSQADFAAGKSWLETLKTPKGYLKIDHVDFEFQPMGHEGYPIPHYDIHAYFVPHEEHMQYCLPPQ</sequence>
<evidence type="ECO:0000313" key="2">
    <source>
        <dbReference type="EMBL" id="GEM48462.1"/>
    </source>
</evidence>
<dbReference type="Gene3D" id="3.30.200.270">
    <property type="match status" value="1"/>
</dbReference>
<dbReference type="AlphaFoldDB" id="A0A511N6F8"/>
<dbReference type="Proteomes" id="UP000321306">
    <property type="component" value="Unassembled WGS sequence"/>
</dbReference>
<accession>A0A511N6F8</accession>
<reference evidence="2 3" key="1">
    <citation type="submission" date="2019-07" db="EMBL/GenBank/DDBJ databases">
        <title>Whole genome shotgun sequence of Deinococcus cellulosilyticus NBRC 106333.</title>
        <authorList>
            <person name="Hosoyama A."/>
            <person name="Uohara A."/>
            <person name="Ohji S."/>
            <person name="Ichikawa N."/>
        </authorList>
    </citation>
    <scope>NUCLEOTIDE SEQUENCE [LARGE SCALE GENOMIC DNA]</scope>
    <source>
        <strain evidence="2 3">NBRC 106333</strain>
    </source>
</reference>
<organism evidence="2 3">
    <name type="scientific">Deinococcus cellulosilyticus (strain DSM 18568 / NBRC 106333 / KACC 11606 / 5516J-15)</name>
    <dbReference type="NCBI Taxonomy" id="1223518"/>
    <lineage>
        <taxon>Bacteria</taxon>
        <taxon>Thermotogati</taxon>
        <taxon>Deinococcota</taxon>
        <taxon>Deinococci</taxon>
        <taxon>Deinococcales</taxon>
        <taxon>Deinococcaceae</taxon>
        <taxon>Deinococcus</taxon>
    </lineage>
</organism>
<name>A0A511N6F8_DEIC1</name>
<evidence type="ECO:0000313" key="3">
    <source>
        <dbReference type="Proteomes" id="UP000321306"/>
    </source>
</evidence>